<evidence type="ECO:0000256" key="8">
    <source>
        <dbReference type="ARBA" id="ARBA00023012"/>
    </source>
</evidence>
<evidence type="ECO:0000256" key="1">
    <source>
        <dbReference type="ARBA" id="ARBA00000085"/>
    </source>
</evidence>
<dbReference type="EC" id="2.7.13.3" evidence="2"/>
<dbReference type="Pfam" id="PF00512">
    <property type="entry name" value="HisKA"/>
    <property type="match status" value="1"/>
</dbReference>
<feature type="transmembrane region" description="Helical" evidence="9">
    <location>
        <begin position="292"/>
        <end position="310"/>
    </location>
</feature>
<dbReference type="PANTHER" id="PTHR42878:SF7">
    <property type="entry name" value="SENSOR HISTIDINE KINASE GLRK"/>
    <property type="match status" value="1"/>
</dbReference>
<dbReference type="InterPro" id="IPR050351">
    <property type="entry name" value="BphY/WalK/GraS-like"/>
</dbReference>
<proteinExistence type="predicted"/>
<reference evidence="11 12" key="1">
    <citation type="submission" date="2015-03" db="EMBL/GenBank/DDBJ databases">
        <title>Genome sequence of Variovorax paradoxus TBEA6.</title>
        <authorList>
            <person name="Poehlein A."/>
            <person name="Schuldes J."/>
            <person name="Wuebbeler J.H."/>
            <person name="Hiessl S."/>
            <person name="Steinbuechel A."/>
            <person name="Daniel R."/>
        </authorList>
    </citation>
    <scope>NUCLEOTIDE SEQUENCE [LARGE SCALE GENOMIC DNA]</scope>
    <source>
        <strain evidence="11 12">TBEA6</strain>
    </source>
</reference>
<feature type="transmembrane region" description="Helical" evidence="9">
    <location>
        <begin position="262"/>
        <end position="280"/>
    </location>
</feature>
<dbReference type="GO" id="GO:0000156">
    <property type="term" value="F:phosphorelay response regulator activity"/>
    <property type="evidence" value="ECO:0007669"/>
    <property type="project" value="TreeGrafter"/>
</dbReference>
<keyword evidence="6 11" id="KW-0418">Kinase</keyword>
<keyword evidence="8" id="KW-0902">Two-component regulatory system</keyword>
<dbReference type="SUPFAM" id="SSF55874">
    <property type="entry name" value="ATPase domain of HSP90 chaperone/DNA topoisomerase II/histidine kinase"/>
    <property type="match status" value="1"/>
</dbReference>
<feature type="domain" description="Histidine kinase" evidence="10">
    <location>
        <begin position="478"/>
        <end position="691"/>
    </location>
</feature>
<dbReference type="Gene3D" id="2.60.40.2380">
    <property type="match status" value="1"/>
</dbReference>
<feature type="transmembrane region" description="Helical" evidence="9">
    <location>
        <begin position="195"/>
        <end position="215"/>
    </location>
</feature>
<feature type="transmembrane region" description="Helical" evidence="9">
    <location>
        <begin position="381"/>
        <end position="399"/>
    </location>
</feature>
<keyword evidence="7" id="KW-0067">ATP-binding</keyword>
<dbReference type="GO" id="GO:0030295">
    <property type="term" value="F:protein kinase activator activity"/>
    <property type="evidence" value="ECO:0007669"/>
    <property type="project" value="TreeGrafter"/>
</dbReference>
<dbReference type="GO" id="GO:0000155">
    <property type="term" value="F:phosphorelay sensor kinase activity"/>
    <property type="evidence" value="ECO:0007669"/>
    <property type="project" value="InterPro"/>
</dbReference>
<accession>A0A0H2LVU4</accession>
<dbReference type="InterPro" id="IPR003661">
    <property type="entry name" value="HisK_dim/P_dom"/>
</dbReference>
<dbReference type="GO" id="GO:0007234">
    <property type="term" value="P:osmosensory signaling via phosphorelay pathway"/>
    <property type="evidence" value="ECO:0007669"/>
    <property type="project" value="TreeGrafter"/>
</dbReference>
<dbReference type="Gene3D" id="1.10.287.130">
    <property type="match status" value="1"/>
</dbReference>
<evidence type="ECO:0000259" key="10">
    <source>
        <dbReference type="PROSITE" id="PS50109"/>
    </source>
</evidence>
<dbReference type="InterPro" id="IPR011623">
    <property type="entry name" value="7TMR_DISM_rcpt_extracell_dom1"/>
</dbReference>
<dbReference type="Pfam" id="PF02518">
    <property type="entry name" value="HATPase_c"/>
    <property type="match status" value="1"/>
</dbReference>
<dbReference type="PRINTS" id="PR00344">
    <property type="entry name" value="BCTRLSENSOR"/>
</dbReference>
<organism evidence="11 12">
    <name type="scientific">Variovorax paradoxus</name>
    <dbReference type="NCBI Taxonomy" id="34073"/>
    <lineage>
        <taxon>Bacteria</taxon>
        <taxon>Pseudomonadati</taxon>
        <taxon>Pseudomonadota</taxon>
        <taxon>Betaproteobacteria</taxon>
        <taxon>Burkholderiales</taxon>
        <taxon>Comamonadaceae</taxon>
        <taxon>Variovorax</taxon>
    </lineage>
</organism>
<feature type="transmembrane region" description="Helical" evidence="9">
    <location>
        <begin position="316"/>
        <end position="339"/>
    </location>
</feature>
<evidence type="ECO:0000256" key="5">
    <source>
        <dbReference type="ARBA" id="ARBA00022741"/>
    </source>
</evidence>
<dbReference type="CDD" id="cd00075">
    <property type="entry name" value="HATPase"/>
    <property type="match status" value="1"/>
</dbReference>
<dbReference type="SUPFAM" id="SSF47384">
    <property type="entry name" value="Homodimeric domain of signal transducing histidine kinase"/>
    <property type="match status" value="1"/>
</dbReference>
<keyword evidence="4 11" id="KW-0808">Transferase</keyword>
<dbReference type="PROSITE" id="PS50109">
    <property type="entry name" value="HIS_KIN"/>
    <property type="match status" value="1"/>
</dbReference>
<dbReference type="InterPro" id="IPR036890">
    <property type="entry name" value="HATPase_C_sf"/>
</dbReference>
<dbReference type="Proteomes" id="UP000035170">
    <property type="component" value="Unassembled WGS sequence"/>
</dbReference>
<evidence type="ECO:0000256" key="4">
    <source>
        <dbReference type="ARBA" id="ARBA00022679"/>
    </source>
</evidence>
<keyword evidence="12" id="KW-1185">Reference proteome</keyword>
<keyword evidence="5" id="KW-0547">Nucleotide-binding</keyword>
<comment type="catalytic activity">
    <reaction evidence="1">
        <text>ATP + protein L-histidine = ADP + protein N-phospho-L-histidine.</text>
        <dbReference type="EC" id="2.7.13.3"/>
    </reaction>
</comment>
<dbReference type="Pfam" id="PF07695">
    <property type="entry name" value="7TMR-DISM_7TM"/>
    <property type="match status" value="1"/>
</dbReference>
<feature type="transmembrane region" description="Helical" evidence="9">
    <location>
        <begin position="346"/>
        <end position="369"/>
    </location>
</feature>
<keyword evidence="3" id="KW-0597">Phosphoprotein</keyword>
<evidence type="ECO:0000313" key="11">
    <source>
        <dbReference type="EMBL" id="KLN52627.1"/>
    </source>
</evidence>
<dbReference type="RefSeq" id="WP_047787342.1">
    <property type="nucleotide sequence ID" value="NZ_JZWI01000048.1"/>
</dbReference>
<dbReference type="Gene3D" id="3.30.565.10">
    <property type="entry name" value="Histidine kinase-like ATPase, C-terminal domain"/>
    <property type="match status" value="1"/>
</dbReference>
<dbReference type="SMART" id="SM00387">
    <property type="entry name" value="HATPase_c"/>
    <property type="match status" value="1"/>
</dbReference>
<evidence type="ECO:0000256" key="2">
    <source>
        <dbReference type="ARBA" id="ARBA00012438"/>
    </source>
</evidence>
<keyword evidence="9" id="KW-1133">Transmembrane helix</keyword>
<comment type="caution">
    <text evidence="11">The sequence shown here is derived from an EMBL/GenBank/DDBJ whole genome shotgun (WGS) entry which is preliminary data.</text>
</comment>
<dbReference type="CDD" id="cd00082">
    <property type="entry name" value="HisKA"/>
    <property type="match status" value="1"/>
</dbReference>
<dbReference type="SMART" id="SM00388">
    <property type="entry name" value="HisKA"/>
    <property type="match status" value="1"/>
</dbReference>
<dbReference type="AlphaFoldDB" id="A0A0H2LVU4"/>
<sequence>MRLDVETTRAGPGRLLVLLFLLLWCFAMPAKALVLSASDGLGRGIQLSGGLEIQRDPSGGWRIADVARGAQQSGFAPLEGPVQEGFSRDAVWLRFSLARTADAPARWLLRVRPPRIHEATLYAPDGRGGFVETPLGDARPLAAREIPDHNFAFPLDISTEPAVYFLRLRNDGPSLRAELDLWQPAGFERDRTADYTIMGVLLGAALLAVCMNLIFGAWLRDGLYAHYALYVLCIAALSVNRQGFAAQWFLDARPERVAQTLLAVNCFFNMVATAFMSRIFQFRRHWPPAAHFFNAVVVFNFVAFVLVLAGHHAAMAIWASAGSTASTLFGAVFVCYLLFVRRQFQYLLPASAFAVGTVLGLYGLLKLWLGDRVPGVPPDRIYWLGTMCHLVLLNVAVADRTRRAERDYRAERERVLAVRLEAEQALEGTVVRRTAELQQTNAALHEEIAARARLEARLRESLEVERQAIVQQREFVSMVSHEFRTPLTVIDGAAQSLDISKLGGEPVVKQRTERIRRAVQRLTMLIENILLADRLQPENRMLRLEVVDMAALARGLCESFHFPGASRLSIDVREPLPKVHGDRALLEIALQNLMQNALKYSPPERPVHVVLRHTGDIVQVDVIDRGPGVAMADKARIFEKYFRTETASAVAGTGLGLHLSREIAMRHGGDVILHETGTSGSTFRLALPAAPPEQVT</sequence>
<keyword evidence="9" id="KW-0472">Membrane</keyword>
<dbReference type="EMBL" id="JZWI01000048">
    <property type="protein sequence ID" value="KLN52627.1"/>
    <property type="molecule type" value="Genomic_DNA"/>
</dbReference>
<dbReference type="PATRIC" id="fig|34073.19.peg.6430"/>
<evidence type="ECO:0000313" key="12">
    <source>
        <dbReference type="Proteomes" id="UP000035170"/>
    </source>
</evidence>
<dbReference type="InterPro" id="IPR036097">
    <property type="entry name" value="HisK_dim/P_sf"/>
</dbReference>
<dbReference type="PANTHER" id="PTHR42878">
    <property type="entry name" value="TWO-COMPONENT HISTIDINE KINASE"/>
    <property type="match status" value="1"/>
</dbReference>
<dbReference type="InterPro" id="IPR004358">
    <property type="entry name" value="Sig_transdc_His_kin-like_C"/>
</dbReference>
<protein>
    <recommendedName>
        <fullName evidence="2">histidine kinase</fullName>
        <ecNumber evidence="2">2.7.13.3</ecNumber>
    </recommendedName>
</protein>
<evidence type="ECO:0000256" key="6">
    <source>
        <dbReference type="ARBA" id="ARBA00022777"/>
    </source>
</evidence>
<dbReference type="InterPro" id="IPR005467">
    <property type="entry name" value="His_kinase_dom"/>
</dbReference>
<dbReference type="GO" id="GO:0005524">
    <property type="term" value="F:ATP binding"/>
    <property type="evidence" value="ECO:0007669"/>
    <property type="project" value="UniProtKB-KW"/>
</dbReference>
<keyword evidence="9" id="KW-0812">Transmembrane</keyword>
<evidence type="ECO:0000256" key="9">
    <source>
        <dbReference type="SAM" id="Phobius"/>
    </source>
</evidence>
<dbReference type="InterPro" id="IPR011622">
    <property type="entry name" value="7TMR_DISM_rcpt_extracell_dom2"/>
</dbReference>
<dbReference type="Pfam" id="PF07696">
    <property type="entry name" value="7TMR-DISMED2"/>
    <property type="match status" value="1"/>
</dbReference>
<evidence type="ECO:0000256" key="3">
    <source>
        <dbReference type="ARBA" id="ARBA00022553"/>
    </source>
</evidence>
<dbReference type="InterPro" id="IPR003594">
    <property type="entry name" value="HATPase_dom"/>
</dbReference>
<gene>
    <name evidence="11" type="primary">senX3</name>
    <name evidence="11" type="ORF">VPARA_62510</name>
</gene>
<name>A0A0H2LVU4_VARPD</name>
<evidence type="ECO:0000256" key="7">
    <source>
        <dbReference type="ARBA" id="ARBA00022840"/>
    </source>
</evidence>